<dbReference type="AlphaFoldDB" id="A0A445ER34"/>
<sequence>MIRIPAVLCSYQGVLKWRRHNGMAWRVLTLPPFTGRRDGVITGAPWRPQLRWRHGGTQYIWRKWRAPSSIAAVRRAVRGAVRRAAKRATQRAAHLCSLNAAAHHLLTLLYTMSTSNAPTPASAGPTVGAAPVGPAPAAAVRSNRVDPGWKYISTVEEGNTNEYVIFVEKLRKEASHGQKST</sequence>
<name>A0A445ER34_ARAHY</name>
<protein>
    <submittedName>
        <fullName evidence="1">Uncharacterized protein</fullName>
    </submittedName>
</protein>
<proteinExistence type="predicted"/>
<dbReference type="EMBL" id="SDMP01000001">
    <property type="protein sequence ID" value="RYR77763.1"/>
    <property type="molecule type" value="Genomic_DNA"/>
</dbReference>
<comment type="caution">
    <text evidence="1">The sequence shown here is derived from an EMBL/GenBank/DDBJ whole genome shotgun (WGS) entry which is preliminary data.</text>
</comment>
<accession>A0A445ER34</accession>
<evidence type="ECO:0000313" key="1">
    <source>
        <dbReference type="EMBL" id="RYR77763.1"/>
    </source>
</evidence>
<reference evidence="1 2" key="1">
    <citation type="submission" date="2019-01" db="EMBL/GenBank/DDBJ databases">
        <title>Sequencing of cultivated peanut Arachis hypogaea provides insights into genome evolution and oil improvement.</title>
        <authorList>
            <person name="Chen X."/>
        </authorList>
    </citation>
    <scope>NUCLEOTIDE SEQUENCE [LARGE SCALE GENOMIC DNA]</scope>
    <source>
        <strain evidence="2">cv. Fuhuasheng</strain>
        <tissue evidence="1">Leaves</tissue>
    </source>
</reference>
<evidence type="ECO:0000313" key="2">
    <source>
        <dbReference type="Proteomes" id="UP000289738"/>
    </source>
</evidence>
<organism evidence="1 2">
    <name type="scientific">Arachis hypogaea</name>
    <name type="common">Peanut</name>
    <dbReference type="NCBI Taxonomy" id="3818"/>
    <lineage>
        <taxon>Eukaryota</taxon>
        <taxon>Viridiplantae</taxon>
        <taxon>Streptophyta</taxon>
        <taxon>Embryophyta</taxon>
        <taxon>Tracheophyta</taxon>
        <taxon>Spermatophyta</taxon>
        <taxon>Magnoliopsida</taxon>
        <taxon>eudicotyledons</taxon>
        <taxon>Gunneridae</taxon>
        <taxon>Pentapetalae</taxon>
        <taxon>rosids</taxon>
        <taxon>fabids</taxon>
        <taxon>Fabales</taxon>
        <taxon>Fabaceae</taxon>
        <taxon>Papilionoideae</taxon>
        <taxon>50 kb inversion clade</taxon>
        <taxon>dalbergioids sensu lato</taxon>
        <taxon>Dalbergieae</taxon>
        <taxon>Pterocarpus clade</taxon>
        <taxon>Arachis</taxon>
    </lineage>
</organism>
<keyword evidence="2" id="KW-1185">Reference proteome</keyword>
<dbReference type="Proteomes" id="UP000289738">
    <property type="component" value="Chromosome A01"/>
</dbReference>
<gene>
    <name evidence="1" type="ORF">Ahy_A01g002366</name>
</gene>